<accession>A0A3E3IWC4</accession>
<evidence type="ECO:0000256" key="3">
    <source>
        <dbReference type="ARBA" id="ARBA00022692"/>
    </source>
</evidence>
<evidence type="ECO:0000256" key="6">
    <source>
        <dbReference type="SAM" id="Phobius"/>
    </source>
</evidence>
<gene>
    <name evidence="9" type="ORF">DWY69_13355</name>
    <name evidence="8" type="ORF">DXC51_02915</name>
</gene>
<evidence type="ECO:0000313" key="11">
    <source>
        <dbReference type="Proteomes" id="UP000261166"/>
    </source>
</evidence>
<dbReference type="Proteomes" id="UP000261166">
    <property type="component" value="Unassembled WGS sequence"/>
</dbReference>
<evidence type="ECO:0000313" key="9">
    <source>
        <dbReference type="EMBL" id="RGE71181.1"/>
    </source>
</evidence>
<dbReference type="EMBL" id="QVLU01000011">
    <property type="protein sequence ID" value="RGE71181.1"/>
    <property type="molecule type" value="Genomic_DNA"/>
</dbReference>
<dbReference type="InterPro" id="IPR003838">
    <property type="entry name" value="ABC3_permease_C"/>
</dbReference>
<comment type="caution">
    <text evidence="9">The sequence shown here is derived from an EMBL/GenBank/DDBJ whole genome shotgun (WGS) entry which is preliminary data.</text>
</comment>
<keyword evidence="10" id="KW-1185">Reference proteome</keyword>
<keyword evidence="4 6" id="KW-1133">Transmembrane helix</keyword>
<feature type="domain" description="ABC3 transporter permease C-terminal" evidence="7">
    <location>
        <begin position="644"/>
        <end position="763"/>
    </location>
</feature>
<evidence type="ECO:0000256" key="1">
    <source>
        <dbReference type="ARBA" id="ARBA00004651"/>
    </source>
</evidence>
<evidence type="ECO:0000259" key="7">
    <source>
        <dbReference type="Pfam" id="PF02687"/>
    </source>
</evidence>
<evidence type="ECO:0000256" key="4">
    <source>
        <dbReference type="ARBA" id="ARBA00022989"/>
    </source>
</evidence>
<keyword evidence="3 6" id="KW-0812">Transmembrane</keyword>
<evidence type="ECO:0000256" key="5">
    <source>
        <dbReference type="ARBA" id="ARBA00023136"/>
    </source>
</evidence>
<dbReference type="RefSeq" id="WP_025489893.1">
    <property type="nucleotide sequence ID" value="NZ_CALBAU010000332.1"/>
</dbReference>
<dbReference type="InterPro" id="IPR038766">
    <property type="entry name" value="Membrane_comp_ABC_pdt"/>
</dbReference>
<dbReference type="Proteomes" id="UP000260812">
    <property type="component" value="Unassembled WGS sequence"/>
</dbReference>
<feature type="domain" description="ABC3 transporter permease C-terminal" evidence="7">
    <location>
        <begin position="254"/>
        <end position="360"/>
    </location>
</feature>
<feature type="transmembrane region" description="Helical" evidence="6">
    <location>
        <begin position="417"/>
        <end position="434"/>
    </location>
</feature>
<feature type="transmembrane region" description="Helical" evidence="6">
    <location>
        <begin position="737"/>
        <end position="757"/>
    </location>
</feature>
<feature type="transmembrane region" description="Helical" evidence="6">
    <location>
        <begin position="247"/>
        <end position="271"/>
    </location>
</feature>
<comment type="subcellular location">
    <subcellularLocation>
        <location evidence="1">Cell membrane</location>
        <topology evidence="1">Multi-pass membrane protein</topology>
    </subcellularLocation>
</comment>
<dbReference type="AlphaFoldDB" id="A0A3E3IWC4"/>
<protein>
    <submittedName>
        <fullName evidence="9">ABC transporter permease</fullName>
    </submittedName>
</protein>
<evidence type="ECO:0000313" key="10">
    <source>
        <dbReference type="Proteomes" id="UP000260812"/>
    </source>
</evidence>
<feature type="transmembrane region" description="Helical" evidence="6">
    <location>
        <begin position="300"/>
        <end position="319"/>
    </location>
</feature>
<dbReference type="GeneID" id="97985862"/>
<feature type="transmembrane region" description="Helical" evidence="6">
    <location>
        <begin position="339"/>
        <end position="361"/>
    </location>
</feature>
<dbReference type="PANTHER" id="PTHR30287">
    <property type="entry name" value="MEMBRANE COMPONENT OF PREDICTED ABC SUPERFAMILY METABOLITE UPTAKE TRANSPORTER"/>
    <property type="match status" value="1"/>
</dbReference>
<organism evidence="9 11">
    <name type="scientific">Eisenbergiella massiliensis</name>
    <dbReference type="NCBI Taxonomy" id="1720294"/>
    <lineage>
        <taxon>Bacteria</taxon>
        <taxon>Bacillati</taxon>
        <taxon>Bacillota</taxon>
        <taxon>Clostridia</taxon>
        <taxon>Lachnospirales</taxon>
        <taxon>Lachnospiraceae</taxon>
        <taxon>Eisenbergiella</taxon>
    </lineage>
</organism>
<dbReference type="GO" id="GO:0005886">
    <property type="term" value="C:plasma membrane"/>
    <property type="evidence" value="ECO:0007669"/>
    <property type="project" value="UniProtKB-SubCell"/>
</dbReference>
<evidence type="ECO:0000313" key="8">
    <source>
        <dbReference type="EMBL" id="RGE64044.1"/>
    </source>
</evidence>
<dbReference type="Pfam" id="PF02687">
    <property type="entry name" value="FtsX"/>
    <property type="match status" value="2"/>
</dbReference>
<feature type="transmembrane region" description="Helical" evidence="6">
    <location>
        <begin position="640"/>
        <end position="665"/>
    </location>
</feature>
<dbReference type="PROSITE" id="PS51257">
    <property type="entry name" value="PROKAR_LIPOPROTEIN"/>
    <property type="match status" value="1"/>
</dbReference>
<dbReference type="PANTHER" id="PTHR30287:SF2">
    <property type="entry name" value="BLL1001 PROTEIN"/>
    <property type="match status" value="1"/>
</dbReference>
<evidence type="ECO:0000256" key="2">
    <source>
        <dbReference type="ARBA" id="ARBA00022475"/>
    </source>
</evidence>
<feature type="transmembrane region" description="Helical" evidence="6">
    <location>
        <begin position="686"/>
        <end position="707"/>
    </location>
</feature>
<sequence>MQNKMLQNDLKRNKLVTLTLVLFIACASLLASLAAALAVNLSDAINALMARAETPHFLQMHSGDIDMEQLSAFASNNSDMDKFQVLRFLNLEGGAIRLGDELLTDSTQDNGLSMQSGSFDYLLDLEGNIIQPEDGQLYVPVCYLQDHTASVGDRAEICGEPFVIAGFLRDSQMNSMLASSKRFLVSNADYERLEGCGNVEYLIEFRLKDTKALGSFAAAYTASGLPANGPVITYPLFRMINALSDGIMIAVILLVSAAAVLIALLCIRFALLAEIEEDYREIGVMKALGLRLSCIRRIYLAKYALLAALGCMAGFLLSFPCRHMLLANIKLVMGESGKTTFSILLGFLAALLLFCVILLFVRNILKRFGKISASGALRFGAPQEQNGIAGKLRLCRRRLPGANISYGLHDILSRKKIYAAYLVILIFASFIIIFPQKLYETLSSEGFAAYMGIGSCDLRIDIQQTDRISEKTAEAAQVLAQDSDISSFTVLNTGSFSIRKEDGTLEQLKIELGDHSSFPVAYTEGFAPAKEDELALSALNSKELEKGIGDTITILTEEGERQLTICGIYSDITNGGKTAKAAFPSSATMMWSIIYAELNEHSLVEEKTEAYSRYFPFAKVTDIRSYINKTYGPTLHSVKLAAFAAAAAALMVTAFITLLFVKLLAAKDRYSNAVMKACGFTNRDLSIQYMARSAVLLAAGILLGILFTNTAGEGLASFAFSAFGAASFRFLGNPGPAYTACLLLMALLAAGATAAAAHDVRNIKISETIKE</sequence>
<keyword evidence="5 6" id="KW-0472">Membrane</keyword>
<dbReference type="OrthoDB" id="9766372at2"/>
<reference evidence="9 11" key="1">
    <citation type="submission" date="2018-08" db="EMBL/GenBank/DDBJ databases">
        <title>A genome reference for cultivated species of the human gut microbiota.</title>
        <authorList>
            <person name="Zou Y."/>
            <person name="Xue W."/>
            <person name="Luo G."/>
        </authorList>
    </citation>
    <scope>NUCLEOTIDE SEQUENCE [LARGE SCALE GENOMIC DNA]</scope>
    <source>
        <strain evidence="9 11">AF26-4BH</strain>
        <strain evidence="8">TF05-5AC</strain>
    </source>
</reference>
<name>A0A3E3IWC4_9FIRM</name>
<dbReference type="EMBL" id="QVLV01000002">
    <property type="protein sequence ID" value="RGE64044.1"/>
    <property type="molecule type" value="Genomic_DNA"/>
</dbReference>
<keyword evidence="2" id="KW-1003">Cell membrane</keyword>
<proteinExistence type="predicted"/>